<dbReference type="EMBL" id="SMLK01000004">
    <property type="protein sequence ID" value="TFZ00285.1"/>
    <property type="molecule type" value="Genomic_DNA"/>
</dbReference>
<feature type="chain" id="PRO_5021471547" evidence="1">
    <location>
        <begin position="20"/>
        <end position="108"/>
    </location>
</feature>
<proteinExistence type="predicted"/>
<organism evidence="2 3">
    <name type="scientific">Ramlibacter humi</name>
    <dbReference type="NCBI Taxonomy" id="2530451"/>
    <lineage>
        <taxon>Bacteria</taxon>
        <taxon>Pseudomonadati</taxon>
        <taxon>Pseudomonadota</taxon>
        <taxon>Betaproteobacteria</taxon>
        <taxon>Burkholderiales</taxon>
        <taxon>Comamonadaceae</taxon>
        <taxon>Ramlibacter</taxon>
    </lineage>
</organism>
<dbReference type="Proteomes" id="UP000297839">
    <property type="component" value="Unassembled WGS sequence"/>
</dbReference>
<sequence length="108" mass="11109">MFKSLVLAASALASALVFAASPVPEGTRMRVLDPSLGTGDWVEGRLKTAKDGCVLVFLDRKSKTGHIAASVAGARKVEMLQGGQWVAAPVSAINASQPQACRGGGDND</sequence>
<comment type="caution">
    <text evidence="2">The sequence shown here is derived from an EMBL/GenBank/DDBJ whole genome shotgun (WGS) entry which is preliminary data.</text>
</comment>
<feature type="signal peptide" evidence="1">
    <location>
        <begin position="1"/>
        <end position="19"/>
    </location>
</feature>
<evidence type="ECO:0000313" key="3">
    <source>
        <dbReference type="Proteomes" id="UP000297839"/>
    </source>
</evidence>
<evidence type="ECO:0000256" key="1">
    <source>
        <dbReference type="SAM" id="SignalP"/>
    </source>
</evidence>
<evidence type="ECO:0000313" key="2">
    <source>
        <dbReference type="EMBL" id="TFZ00285.1"/>
    </source>
</evidence>
<reference evidence="2 3" key="1">
    <citation type="submission" date="2019-03" db="EMBL/GenBank/DDBJ databases">
        <title>Ramlibacter sp. 18x22-1, whole genome shotgun sequence.</title>
        <authorList>
            <person name="Zhang X."/>
            <person name="Feng G."/>
            <person name="Zhu H."/>
        </authorList>
    </citation>
    <scope>NUCLEOTIDE SEQUENCE [LARGE SCALE GENOMIC DNA]</scope>
    <source>
        <strain evidence="2 3">18x22-1</strain>
    </source>
</reference>
<dbReference type="RefSeq" id="WP_135250471.1">
    <property type="nucleotide sequence ID" value="NZ_SMLK01000004.1"/>
</dbReference>
<gene>
    <name evidence="2" type="ORF">EZ216_14390</name>
</gene>
<dbReference type="AlphaFoldDB" id="A0A4Z0BQG0"/>
<name>A0A4Z0BQG0_9BURK</name>
<keyword evidence="3" id="KW-1185">Reference proteome</keyword>
<accession>A0A4Z0BQG0</accession>
<protein>
    <submittedName>
        <fullName evidence="2">Uncharacterized protein</fullName>
    </submittedName>
</protein>
<keyword evidence="1" id="KW-0732">Signal</keyword>